<dbReference type="EMBL" id="MEIL01000029">
    <property type="protein sequence ID" value="PIT38438.1"/>
    <property type="molecule type" value="Genomic_DNA"/>
</dbReference>
<gene>
    <name evidence="1" type="ORF">BHC54_07800</name>
</gene>
<dbReference type="Proteomes" id="UP000230202">
    <property type="component" value="Unassembled WGS sequence"/>
</dbReference>
<dbReference type="RefSeq" id="WP_100139943.1">
    <property type="nucleotide sequence ID" value="NZ_MEIK01000034.1"/>
</dbReference>
<evidence type="ECO:0000313" key="1">
    <source>
        <dbReference type="EMBL" id="PIT38438.1"/>
    </source>
</evidence>
<accession>A0A2N9X5I5</accession>
<sequence>MNKILFLLVFVVVVIGVGIQYDKKAEYGLISGIAGYMINNECQRQLSKPLLIRGLGTIDLSGVSKQYCSCIAEQNKRKFGIEEVIKMVNPQNRQQNVSVLIASEAEKCSYGMQRY</sequence>
<reference evidence="1" key="1">
    <citation type="journal article" date="2017" name="MBio">
        <title>Type VI secretion-mediated competition in the bee gut microbiome.</title>
        <authorList>
            <person name="Steele M.I."/>
            <person name="Kwong W.K."/>
            <person name="Powell J.E."/>
            <person name="Whiteley M."/>
            <person name="Moran N.A."/>
        </authorList>
    </citation>
    <scope>NUCLEOTIDE SEQUENCE [LARGE SCALE GENOMIC DNA]</scope>
    <source>
        <strain evidence="1">WkB273</strain>
    </source>
</reference>
<dbReference type="AlphaFoldDB" id="A0A2N9X5I5"/>
<evidence type="ECO:0000313" key="2">
    <source>
        <dbReference type="Proteomes" id="UP000230202"/>
    </source>
</evidence>
<organism evidence="1 2">
    <name type="scientific">Snodgrassella alvi</name>
    <dbReference type="NCBI Taxonomy" id="1196083"/>
    <lineage>
        <taxon>Bacteria</taxon>
        <taxon>Pseudomonadati</taxon>
        <taxon>Pseudomonadota</taxon>
        <taxon>Betaproteobacteria</taxon>
        <taxon>Neisseriales</taxon>
        <taxon>Neisseriaceae</taxon>
        <taxon>Snodgrassella</taxon>
    </lineage>
</organism>
<keyword evidence="2" id="KW-1185">Reference proteome</keyword>
<dbReference type="OrthoDB" id="8613697at2"/>
<name>A0A2N9X5I5_9NEIS</name>
<proteinExistence type="predicted"/>
<protein>
    <submittedName>
        <fullName evidence="1">Uncharacterized protein</fullName>
    </submittedName>
</protein>
<comment type="caution">
    <text evidence="1">The sequence shown here is derived from an EMBL/GenBank/DDBJ whole genome shotgun (WGS) entry which is preliminary data.</text>
</comment>